<dbReference type="PROSITE" id="PS50048">
    <property type="entry name" value="ZN2_CY6_FUNGAL_2"/>
    <property type="match status" value="1"/>
</dbReference>
<feature type="domain" description="Zn(2)-C6 fungal-type" evidence="5">
    <location>
        <begin position="124"/>
        <end position="153"/>
    </location>
</feature>
<dbReference type="EMBL" id="JAULSR010000005">
    <property type="protein sequence ID" value="KAK0618352.1"/>
    <property type="molecule type" value="Genomic_DNA"/>
</dbReference>
<evidence type="ECO:0000256" key="3">
    <source>
        <dbReference type="ARBA" id="ARBA00023242"/>
    </source>
</evidence>
<dbReference type="SMART" id="SM00906">
    <property type="entry name" value="Fungal_trans"/>
    <property type="match status" value="1"/>
</dbReference>
<dbReference type="InterPro" id="IPR001138">
    <property type="entry name" value="Zn2Cys6_DnaBD"/>
</dbReference>
<dbReference type="InterPro" id="IPR050613">
    <property type="entry name" value="Sec_Metabolite_Reg"/>
</dbReference>
<dbReference type="GO" id="GO:0003677">
    <property type="term" value="F:DNA binding"/>
    <property type="evidence" value="ECO:0007669"/>
    <property type="project" value="InterPro"/>
</dbReference>
<name>A0AA40BYG9_9PEZI</name>
<evidence type="ECO:0000313" key="6">
    <source>
        <dbReference type="EMBL" id="KAK0618352.1"/>
    </source>
</evidence>
<dbReference type="PANTHER" id="PTHR31001:SF40">
    <property type="entry name" value="ZN(II)2CYS6 TRANSCRIPTION FACTOR (EUROFUNG)"/>
    <property type="match status" value="1"/>
</dbReference>
<dbReference type="Pfam" id="PF04082">
    <property type="entry name" value="Fungal_trans"/>
    <property type="match status" value="1"/>
</dbReference>
<feature type="region of interest" description="Disordered" evidence="4">
    <location>
        <begin position="267"/>
        <end position="307"/>
    </location>
</feature>
<feature type="compositionally biased region" description="Low complexity" evidence="4">
    <location>
        <begin position="28"/>
        <end position="50"/>
    </location>
</feature>
<comment type="caution">
    <text evidence="6">The sequence shown here is derived from an EMBL/GenBank/DDBJ whole genome shotgun (WGS) entry which is preliminary data.</text>
</comment>
<dbReference type="CDD" id="cd12148">
    <property type="entry name" value="fungal_TF_MHR"/>
    <property type="match status" value="1"/>
</dbReference>
<keyword evidence="2" id="KW-0479">Metal-binding</keyword>
<accession>A0AA40BYG9</accession>
<feature type="region of interest" description="Disordered" evidence="4">
    <location>
        <begin position="1"/>
        <end position="50"/>
    </location>
</feature>
<dbReference type="Proteomes" id="UP001174934">
    <property type="component" value="Unassembled WGS sequence"/>
</dbReference>
<feature type="compositionally biased region" description="Pro residues" evidence="4">
    <location>
        <begin position="17"/>
        <end position="27"/>
    </location>
</feature>
<feature type="region of interest" description="Disordered" evidence="4">
    <location>
        <begin position="876"/>
        <end position="904"/>
    </location>
</feature>
<evidence type="ECO:0000313" key="7">
    <source>
        <dbReference type="Proteomes" id="UP001174934"/>
    </source>
</evidence>
<feature type="compositionally biased region" description="Polar residues" evidence="4">
    <location>
        <begin position="70"/>
        <end position="83"/>
    </location>
</feature>
<gene>
    <name evidence="6" type="ORF">B0T17DRAFT_496287</name>
</gene>
<dbReference type="GO" id="GO:0008270">
    <property type="term" value="F:zinc ion binding"/>
    <property type="evidence" value="ECO:0007669"/>
    <property type="project" value="InterPro"/>
</dbReference>
<dbReference type="PANTHER" id="PTHR31001">
    <property type="entry name" value="UNCHARACTERIZED TRANSCRIPTIONAL REGULATORY PROTEIN"/>
    <property type="match status" value="1"/>
</dbReference>
<dbReference type="Gene3D" id="4.10.240.10">
    <property type="entry name" value="Zn(2)-C6 fungal-type DNA-binding domain"/>
    <property type="match status" value="1"/>
</dbReference>
<protein>
    <recommendedName>
        <fullName evidence="5">Zn(2)-C6 fungal-type domain-containing protein</fullName>
    </recommendedName>
</protein>
<dbReference type="CDD" id="cd00067">
    <property type="entry name" value="GAL4"/>
    <property type="match status" value="1"/>
</dbReference>
<dbReference type="InterPro" id="IPR036864">
    <property type="entry name" value="Zn2-C6_fun-type_DNA-bd_sf"/>
</dbReference>
<dbReference type="PROSITE" id="PS00463">
    <property type="entry name" value="ZN2_CY6_FUNGAL_1"/>
    <property type="match status" value="1"/>
</dbReference>
<evidence type="ECO:0000256" key="1">
    <source>
        <dbReference type="ARBA" id="ARBA00004123"/>
    </source>
</evidence>
<reference evidence="6" key="1">
    <citation type="submission" date="2023-06" db="EMBL/GenBank/DDBJ databases">
        <title>Genome-scale phylogeny and comparative genomics of the fungal order Sordariales.</title>
        <authorList>
            <consortium name="Lawrence Berkeley National Laboratory"/>
            <person name="Hensen N."/>
            <person name="Bonometti L."/>
            <person name="Westerberg I."/>
            <person name="Brannstrom I.O."/>
            <person name="Guillou S."/>
            <person name="Cros-Aarteil S."/>
            <person name="Calhoun S."/>
            <person name="Haridas S."/>
            <person name="Kuo A."/>
            <person name="Mondo S."/>
            <person name="Pangilinan J."/>
            <person name="Riley R."/>
            <person name="LaButti K."/>
            <person name="Andreopoulos B."/>
            <person name="Lipzen A."/>
            <person name="Chen C."/>
            <person name="Yanf M."/>
            <person name="Daum C."/>
            <person name="Ng V."/>
            <person name="Clum A."/>
            <person name="Steindorff A."/>
            <person name="Ohm R."/>
            <person name="Martin F."/>
            <person name="Silar P."/>
            <person name="Natvig D."/>
            <person name="Lalanne C."/>
            <person name="Gautier V."/>
            <person name="Ament-velasquez S.L."/>
            <person name="Kruys A."/>
            <person name="Hutchinson M.I."/>
            <person name="Powell A.J."/>
            <person name="Barry K."/>
            <person name="Miller A.N."/>
            <person name="Grigoriev I.V."/>
            <person name="Debuchy R."/>
            <person name="Gladieux P."/>
            <person name="Thoren M.H."/>
            <person name="Johannesson H."/>
        </authorList>
    </citation>
    <scope>NUCLEOTIDE SEQUENCE</scope>
    <source>
        <strain evidence="6">SMH3391-2</strain>
    </source>
</reference>
<keyword evidence="3" id="KW-0539">Nucleus</keyword>
<evidence type="ECO:0000259" key="5">
    <source>
        <dbReference type="PROSITE" id="PS50048"/>
    </source>
</evidence>
<comment type="subcellular location">
    <subcellularLocation>
        <location evidence="1">Nucleus</location>
    </subcellularLocation>
</comment>
<feature type="compositionally biased region" description="Low complexity" evidence="4">
    <location>
        <begin position="297"/>
        <end position="307"/>
    </location>
</feature>
<dbReference type="InterPro" id="IPR007219">
    <property type="entry name" value="XnlR_reg_dom"/>
</dbReference>
<dbReference type="GO" id="GO:0005634">
    <property type="term" value="C:nucleus"/>
    <property type="evidence" value="ECO:0007669"/>
    <property type="project" value="UniProtKB-SubCell"/>
</dbReference>
<dbReference type="GO" id="GO:0000981">
    <property type="term" value="F:DNA-binding transcription factor activity, RNA polymerase II-specific"/>
    <property type="evidence" value="ECO:0007669"/>
    <property type="project" value="InterPro"/>
</dbReference>
<dbReference type="SUPFAM" id="SSF57701">
    <property type="entry name" value="Zn2/Cys6 DNA-binding domain"/>
    <property type="match status" value="1"/>
</dbReference>
<proteinExistence type="predicted"/>
<feature type="region of interest" description="Disordered" evidence="4">
    <location>
        <begin position="68"/>
        <end position="115"/>
    </location>
</feature>
<dbReference type="AlphaFoldDB" id="A0AA40BYG9"/>
<feature type="compositionally biased region" description="Low complexity" evidence="4">
    <location>
        <begin position="268"/>
        <end position="289"/>
    </location>
</feature>
<feature type="compositionally biased region" description="Polar residues" evidence="4">
    <location>
        <begin position="1"/>
        <end position="10"/>
    </location>
</feature>
<feature type="compositionally biased region" description="Polar residues" evidence="4">
    <location>
        <begin position="876"/>
        <end position="899"/>
    </location>
</feature>
<sequence>MASGSQQSQHHYAYDDTPPPPPPPPYPAQIRTPPSAASATDGSGSGAGSAVVGLGQEAAAAALPSFRRGSLTTSSARGGSEATSAVGEGHSAASSRGPPHHSQMITGGGLPPKPIRRRMRMITSCLECRRRKLKCNKSSPCTNCTKFSRDCFYLGPKLDEASQLRLTEIKEKVGSLERQLERDVAKSTTRGGGEPFRQQSIVADGVDENFEEEADLELTPMVALDLTYEDDADGADDLTDLGIQVGRMRITERIGGLNRPRISEELRTGLTGTRTNPTTPTASAYATSSFSDVDGMSDPTTSSDPPTDVLPDFLRPGASYIPPTSGFFFGQVGESPSIMSFLPQRNIGDSLMQRYFAAVHPIARCVHWPSFEATYDSFWEDIDRGYEPRPSVQAIVFAAWFSAAVSLDKDWLNREIMLAKAQMVEAMKIGTETALSKANFLRTTRVETLQAFVMYLLPLCREEVSRAHSVLVGAAVRMAECMGLHRDGEAYGLNSLETHVRRLIWHQLCFLDIRTCEAQGPRPGIRREDYDTKPPLNCEENELTAHVNGSLTPAEHWTPTLLTIMRFELNEMMRIVWCDRRKLETRRTTLTAVLTKIEIFRKRLDEKYNHLLDDRVPSQKYAKLVKNLLIYRLYAMLLHPYHTNTTNPLPERLRDVLIVSGVMIVEISFHLETNEAFRDWAWYLGAYQQFQIALLLATEIYYRPNNVNAGKIWGCLDYVFNLDPNMPRDQKSFRILSEIMTKAAVYTDMRKIRAPTALANAVPDKQAIKDSPSPMAPPSTPQPSYQHQQEHQHQQQHQHHQQQYQPPDMMFHTIKAEPGMSSMTDMSPMVVPSQGPASHGIVPPPPCAPMPHNMVYAGISNGEVFWGFPLHNPTSLENSSSDGASVASQPQHPRNMSTGSGHGGWADDNMLWDIETINNLFPPDPQTGHFNFNSFDSGIGMPMNWAGCL</sequence>
<evidence type="ECO:0000256" key="2">
    <source>
        <dbReference type="ARBA" id="ARBA00022723"/>
    </source>
</evidence>
<keyword evidence="7" id="KW-1185">Reference proteome</keyword>
<feature type="region of interest" description="Disordered" evidence="4">
    <location>
        <begin position="757"/>
        <end position="804"/>
    </location>
</feature>
<dbReference type="Pfam" id="PF00172">
    <property type="entry name" value="Zn_clus"/>
    <property type="match status" value="1"/>
</dbReference>
<dbReference type="SMART" id="SM00066">
    <property type="entry name" value="GAL4"/>
    <property type="match status" value="1"/>
</dbReference>
<dbReference type="GO" id="GO:0006351">
    <property type="term" value="P:DNA-templated transcription"/>
    <property type="evidence" value="ECO:0007669"/>
    <property type="project" value="InterPro"/>
</dbReference>
<evidence type="ECO:0000256" key="4">
    <source>
        <dbReference type="SAM" id="MobiDB-lite"/>
    </source>
</evidence>
<organism evidence="6 7">
    <name type="scientific">Bombardia bombarda</name>
    <dbReference type="NCBI Taxonomy" id="252184"/>
    <lineage>
        <taxon>Eukaryota</taxon>
        <taxon>Fungi</taxon>
        <taxon>Dikarya</taxon>
        <taxon>Ascomycota</taxon>
        <taxon>Pezizomycotina</taxon>
        <taxon>Sordariomycetes</taxon>
        <taxon>Sordariomycetidae</taxon>
        <taxon>Sordariales</taxon>
        <taxon>Lasiosphaeriaceae</taxon>
        <taxon>Bombardia</taxon>
    </lineage>
</organism>